<gene>
    <name evidence="1" type="ORF">GH807_10665</name>
</gene>
<organism evidence="1 2">
    <name type="scientific">Acetobacterium tundrae</name>
    <dbReference type="NCBI Taxonomy" id="132932"/>
    <lineage>
        <taxon>Bacteria</taxon>
        <taxon>Bacillati</taxon>
        <taxon>Bacillota</taxon>
        <taxon>Clostridia</taxon>
        <taxon>Eubacteriales</taxon>
        <taxon>Eubacteriaceae</taxon>
        <taxon>Acetobacterium</taxon>
    </lineage>
</organism>
<evidence type="ECO:0008006" key="3">
    <source>
        <dbReference type="Google" id="ProtNLM"/>
    </source>
</evidence>
<proteinExistence type="predicted"/>
<comment type="caution">
    <text evidence="1">The sequence shown here is derived from an EMBL/GenBank/DDBJ whole genome shotgun (WGS) entry which is preliminary data.</text>
</comment>
<name>A0ABR6WLX6_9FIRM</name>
<dbReference type="EMBL" id="WJBB01000012">
    <property type="protein sequence ID" value="MBC3797508.1"/>
    <property type="molecule type" value="Genomic_DNA"/>
</dbReference>
<protein>
    <recommendedName>
        <fullName evidence="3">Nitroreductase</fullName>
    </recommendedName>
</protein>
<dbReference type="RefSeq" id="WP_186843770.1">
    <property type="nucleotide sequence ID" value="NZ_RXYB01000012.1"/>
</dbReference>
<evidence type="ECO:0000313" key="2">
    <source>
        <dbReference type="Proteomes" id="UP000653358"/>
    </source>
</evidence>
<dbReference type="Proteomes" id="UP000653358">
    <property type="component" value="Unassembled WGS sequence"/>
</dbReference>
<reference evidence="1 2" key="1">
    <citation type="journal article" date="2020" name="mSystems">
        <title>Defining Genomic and Predicted Metabolic Features of the Acetobacterium Genus.</title>
        <authorList>
            <person name="Ross D.E."/>
            <person name="Marshall C.W."/>
            <person name="Gulliver D."/>
            <person name="May H.D."/>
            <person name="Norman R.S."/>
        </authorList>
    </citation>
    <scope>NUCLEOTIDE SEQUENCE [LARGE SCALE GENOMIC DNA]</scope>
    <source>
        <strain evidence="1 2">DSM 9173</strain>
    </source>
</reference>
<evidence type="ECO:0000313" key="1">
    <source>
        <dbReference type="EMBL" id="MBC3797508.1"/>
    </source>
</evidence>
<sequence length="46" mass="5324">MNKNHIQEMLSISDDEMIKSVIALEYGTPEPKMPKRKAAEDIVKFF</sequence>
<keyword evidence="2" id="KW-1185">Reference proteome</keyword>
<accession>A0ABR6WLX6</accession>